<keyword evidence="3" id="KW-0804">Transcription</keyword>
<evidence type="ECO:0000259" key="4">
    <source>
        <dbReference type="PROSITE" id="PS01124"/>
    </source>
</evidence>
<protein>
    <submittedName>
        <fullName evidence="5">AraC-type DNA-binding protein</fullName>
    </submittedName>
</protein>
<dbReference type="Proteomes" id="UP000320300">
    <property type="component" value="Unassembled WGS sequence"/>
</dbReference>
<dbReference type="InterPro" id="IPR009057">
    <property type="entry name" value="Homeodomain-like_sf"/>
</dbReference>
<dbReference type="PANTHER" id="PTHR43280">
    <property type="entry name" value="ARAC-FAMILY TRANSCRIPTIONAL REGULATOR"/>
    <property type="match status" value="1"/>
</dbReference>
<accession>A0A521FKX4</accession>
<keyword evidence="6" id="KW-1185">Reference proteome</keyword>
<sequence>MAEIQQNTFAEIVLACFENETFRGEIILENHSLVRIISGEMKVVQSDSSYIFGAGDTLLFPRHQLSTLVKYPKDGRPYKSIVMTLTTSRLKEFYTRNQMSGGMAHSHKIVSLESNILLESLFAALTPYLDMKTELPEKIATLKVEEAIAVLHTINKDIDSILSDFSEPGKIDLAEFMEKNYMFNMTIDKFGYLTGRSLTTFKRDFKKVFKTTPQKWLTQKRLELAHYQLAEKNRKPVEVYYETGFENLSHFTFAFRKYFGYTPNEVRGNRRLNFHPEV</sequence>
<dbReference type="RefSeq" id="WP_142530579.1">
    <property type="nucleotide sequence ID" value="NZ_CBCSJO010000012.1"/>
</dbReference>
<dbReference type="Pfam" id="PF12833">
    <property type="entry name" value="HTH_18"/>
    <property type="match status" value="1"/>
</dbReference>
<evidence type="ECO:0000256" key="3">
    <source>
        <dbReference type="ARBA" id="ARBA00023163"/>
    </source>
</evidence>
<dbReference type="SMART" id="SM00342">
    <property type="entry name" value="HTH_ARAC"/>
    <property type="match status" value="1"/>
</dbReference>
<dbReference type="InterPro" id="IPR018060">
    <property type="entry name" value="HTH_AraC"/>
</dbReference>
<feature type="domain" description="HTH araC/xylS-type" evidence="4">
    <location>
        <begin position="171"/>
        <end position="269"/>
    </location>
</feature>
<evidence type="ECO:0000313" key="5">
    <source>
        <dbReference type="EMBL" id="SMO96853.1"/>
    </source>
</evidence>
<evidence type="ECO:0000256" key="2">
    <source>
        <dbReference type="ARBA" id="ARBA00023125"/>
    </source>
</evidence>
<evidence type="ECO:0000256" key="1">
    <source>
        <dbReference type="ARBA" id="ARBA00023015"/>
    </source>
</evidence>
<gene>
    <name evidence="5" type="ORF">SAMN06265348_113159</name>
</gene>
<reference evidence="5 6" key="1">
    <citation type="submission" date="2017-05" db="EMBL/GenBank/DDBJ databases">
        <authorList>
            <person name="Varghese N."/>
            <person name="Submissions S."/>
        </authorList>
    </citation>
    <scope>NUCLEOTIDE SEQUENCE [LARGE SCALE GENOMIC DNA]</scope>
    <source>
        <strain evidence="5 6">DSM 19036</strain>
    </source>
</reference>
<dbReference type="GO" id="GO:0003700">
    <property type="term" value="F:DNA-binding transcription factor activity"/>
    <property type="evidence" value="ECO:0007669"/>
    <property type="project" value="InterPro"/>
</dbReference>
<dbReference type="Pfam" id="PF22200">
    <property type="entry name" value="ExsA_N"/>
    <property type="match status" value="1"/>
</dbReference>
<dbReference type="OrthoDB" id="4480133at2"/>
<dbReference type="PROSITE" id="PS01124">
    <property type="entry name" value="HTH_ARAC_FAMILY_2"/>
    <property type="match status" value="1"/>
</dbReference>
<proteinExistence type="predicted"/>
<dbReference type="Gene3D" id="1.10.10.60">
    <property type="entry name" value="Homeodomain-like"/>
    <property type="match status" value="1"/>
</dbReference>
<dbReference type="AlphaFoldDB" id="A0A521FKX4"/>
<dbReference type="PANTHER" id="PTHR43280:SF2">
    <property type="entry name" value="HTH-TYPE TRANSCRIPTIONAL REGULATOR EXSA"/>
    <property type="match status" value="1"/>
</dbReference>
<dbReference type="InterPro" id="IPR054015">
    <property type="entry name" value="ExsA-like_N"/>
</dbReference>
<keyword evidence="1" id="KW-0805">Transcription regulation</keyword>
<keyword evidence="2 5" id="KW-0238">DNA-binding</keyword>
<dbReference type="GO" id="GO:0043565">
    <property type="term" value="F:sequence-specific DNA binding"/>
    <property type="evidence" value="ECO:0007669"/>
    <property type="project" value="InterPro"/>
</dbReference>
<dbReference type="EMBL" id="FXTN01000013">
    <property type="protein sequence ID" value="SMO96853.1"/>
    <property type="molecule type" value="Genomic_DNA"/>
</dbReference>
<name>A0A521FKX4_9SPHI</name>
<organism evidence="5 6">
    <name type="scientific">Pedobacter westerhofensis</name>
    <dbReference type="NCBI Taxonomy" id="425512"/>
    <lineage>
        <taxon>Bacteria</taxon>
        <taxon>Pseudomonadati</taxon>
        <taxon>Bacteroidota</taxon>
        <taxon>Sphingobacteriia</taxon>
        <taxon>Sphingobacteriales</taxon>
        <taxon>Sphingobacteriaceae</taxon>
        <taxon>Pedobacter</taxon>
    </lineage>
</organism>
<dbReference type="SUPFAM" id="SSF46689">
    <property type="entry name" value="Homeodomain-like"/>
    <property type="match status" value="1"/>
</dbReference>
<evidence type="ECO:0000313" key="6">
    <source>
        <dbReference type="Proteomes" id="UP000320300"/>
    </source>
</evidence>